<sequence>MSGAAGSAGAWSKCGACGRCEYNTILVEKDRRCKCGRQVKLFKPKKTATADTLQSNQLKTVGAGKGSDTLASTEDPLFRKLLSDEIAKLEATQTKPLQSKEEVLRHASGVWRDASLKHDQAINAVVKAQDNLDKAQQREREMALALARAEAARRLAAQGMAMEMGLSSSESSTAQETDRAALKALEQELRSAQALMEVKHTEVKAWNEKMSALKAKIDERLRKKRRQDGDAAAAGDGGALGGPCAPGATGASGGSAVAAPTAAAPGADGAVAVEAAAAEAQRVQEAADRISAAKLAAAQAAKQA</sequence>
<evidence type="ECO:0000313" key="3">
    <source>
        <dbReference type="EMBL" id="CAK0912204.1"/>
    </source>
</evidence>
<comment type="caution">
    <text evidence="3">The sequence shown here is derived from an EMBL/GenBank/DDBJ whole genome shotgun (WGS) entry which is preliminary data.</text>
</comment>
<feature type="compositionally biased region" description="Low complexity" evidence="2">
    <location>
        <begin position="242"/>
        <end position="269"/>
    </location>
</feature>
<accession>A0ABN9YKU1</accession>
<organism evidence="3 4">
    <name type="scientific">Prorocentrum cordatum</name>
    <dbReference type="NCBI Taxonomy" id="2364126"/>
    <lineage>
        <taxon>Eukaryota</taxon>
        <taxon>Sar</taxon>
        <taxon>Alveolata</taxon>
        <taxon>Dinophyceae</taxon>
        <taxon>Prorocentrales</taxon>
        <taxon>Prorocentraceae</taxon>
        <taxon>Prorocentrum</taxon>
    </lineage>
</organism>
<evidence type="ECO:0000256" key="1">
    <source>
        <dbReference type="SAM" id="Coils"/>
    </source>
</evidence>
<dbReference type="EMBL" id="CAUYUJ010022715">
    <property type="protein sequence ID" value="CAK0912204.1"/>
    <property type="molecule type" value="Genomic_DNA"/>
</dbReference>
<feature type="coiled-coil region" evidence="1">
    <location>
        <begin position="118"/>
        <end position="223"/>
    </location>
</feature>
<dbReference type="Proteomes" id="UP001189429">
    <property type="component" value="Unassembled WGS sequence"/>
</dbReference>
<keyword evidence="4" id="KW-1185">Reference proteome</keyword>
<reference evidence="3" key="1">
    <citation type="submission" date="2023-10" db="EMBL/GenBank/DDBJ databases">
        <authorList>
            <person name="Chen Y."/>
            <person name="Shah S."/>
            <person name="Dougan E. K."/>
            <person name="Thang M."/>
            <person name="Chan C."/>
        </authorList>
    </citation>
    <scope>NUCLEOTIDE SEQUENCE [LARGE SCALE GENOMIC DNA]</scope>
</reference>
<name>A0ABN9YKU1_9DINO</name>
<evidence type="ECO:0000313" key="4">
    <source>
        <dbReference type="Proteomes" id="UP001189429"/>
    </source>
</evidence>
<gene>
    <name evidence="3" type="ORF">PCOR1329_LOCUS85818</name>
</gene>
<evidence type="ECO:0000256" key="2">
    <source>
        <dbReference type="SAM" id="MobiDB-lite"/>
    </source>
</evidence>
<feature type="non-terminal residue" evidence="3">
    <location>
        <position position="304"/>
    </location>
</feature>
<protein>
    <submittedName>
        <fullName evidence="3">Uncharacterized protein</fullName>
    </submittedName>
</protein>
<proteinExistence type="predicted"/>
<feature type="region of interest" description="Disordered" evidence="2">
    <location>
        <begin position="224"/>
        <end position="269"/>
    </location>
</feature>
<keyword evidence="1" id="KW-0175">Coiled coil</keyword>